<dbReference type="Pfam" id="PF09557">
    <property type="entry name" value="DUF2382"/>
    <property type="match status" value="1"/>
</dbReference>
<reference evidence="3 4" key="1">
    <citation type="submission" date="2017-06" db="EMBL/GenBank/DDBJ databases">
        <title>Genome sequencing of cyanobaciteial culture collection at National Institute for Environmental Studies (NIES).</title>
        <authorList>
            <person name="Hirose Y."/>
            <person name="Shimura Y."/>
            <person name="Fujisawa T."/>
            <person name="Nakamura Y."/>
            <person name="Kawachi M."/>
        </authorList>
    </citation>
    <scope>NUCLEOTIDE SEQUENCE [LARGE SCALE GENOMIC DNA]</scope>
    <source>
        <strain evidence="3 4">NIES-23</strain>
    </source>
</reference>
<feature type="domain" description="DUF2382" evidence="2">
    <location>
        <begin position="34"/>
        <end position="100"/>
    </location>
</feature>
<evidence type="ECO:0000259" key="2">
    <source>
        <dbReference type="Pfam" id="PF09557"/>
    </source>
</evidence>
<dbReference type="EMBL" id="AP018216">
    <property type="protein sequence ID" value="BAY69675.1"/>
    <property type="molecule type" value="Genomic_DNA"/>
</dbReference>
<dbReference type="InterPro" id="IPR019060">
    <property type="entry name" value="DUF2382"/>
</dbReference>
<evidence type="ECO:0000256" key="1">
    <source>
        <dbReference type="SAM" id="MobiDB-lite"/>
    </source>
</evidence>
<proteinExistence type="predicted"/>
<name>A0A1Z4KL26_ANAVA</name>
<organism evidence="3 4">
    <name type="scientific">Trichormus variabilis NIES-23</name>
    <dbReference type="NCBI Taxonomy" id="1973479"/>
    <lineage>
        <taxon>Bacteria</taxon>
        <taxon>Bacillati</taxon>
        <taxon>Cyanobacteriota</taxon>
        <taxon>Cyanophyceae</taxon>
        <taxon>Nostocales</taxon>
        <taxon>Nostocaceae</taxon>
        <taxon>Trichormus</taxon>
    </lineage>
</organism>
<protein>
    <recommendedName>
        <fullName evidence="2">DUF2382 domain-containing protein</fullName>
    </recommendedName>
</protein>
<feature type="region of interest" description="Disordered" evidence="1">
    <location>
        <begin position="1"/>
        <end position="24"/>
    </location>
</feature>
<evidence type="ECO:0000313" key="3">
    <source>
        <dbReference type="EMBL" id="BAY69675.1"/>
    </source>
</evidence>
<dbReference type="Proteomes" id="UP000217507">
    <property type="component" value="Chromosome"/>
</dbReference>
<evidence type="ECO:0000313" key="4">
    <source>
        <dbReference type="Proteomes" id="UP000217507"/>
    </source>
</evidence>
<sequence length="181" mass="20505">MSDNLAAEIPIHQPITDNSSEQNNHHIIEEEKNIRLLEERLLVDISRQKIGEVVVRKVIETQMVQVPVRREKLIVEQIGPEHKQLAEIDLSQGEITGIELAQNASHELRGWNGGLTVSGSFSSPKIASLLLNAIALERKHGCQQVRVSIVVEDEEHQKKYQEWFDRCSHGQLSKHEKSADT</sequence>
<accession>A0A1Z4KL26</accession>
<gene>
    <name evidence="3" type="ORF">NIES23_24700</name>
</gene>
<dbReference type="AlphaFoldDB" id="A0A1Z4KL26"/>